<protein>
    <submittedName>
        <fullName evidence="4">FecR domain-containing protein</fullName>
    </submittedName>
</protein>
<dbReference type="Proteomes" id="UP001172082">
    <property type="component" value="Unassembled WGS sequence"/>
</dbReference>
<keyword evidence="5" id="KW-1185">Reference proteome</keyword>
<evidence type="ECO:0000256" key="1">
    <source>
        <dbReference type="SAM" id="Phobius"/>
    </source>
</evidence>
<name>A0ABT8KR80_9BACT</name>
<feature type="domain" description="Protein FecR C-terminal" evidence="3">
    <location>
        <begin position="271"/>
        <end position="337"/>
    </location>
</feature>
<feature type="transmembrane region" description="Helical" evidence="1">
    <location>
        <begin position="96"/>
        <end position="116"/>
    </location>
</feature>
<feature type="domain" description="FecR protein" evidence="2">
    <location>
        <begin position="136"/>
        <end position="224"/>
    </location>
</feature>
<dbReference type="Pfam" id="PF04773">
    <property type="entry name" value="FecR"/>
    <property type="match status" value="1"/>
</dbReference>
<dbReference type="RefSeq" id="WP_346752199.1">
    <property type="nucleotide sequence ID" value="NZ_JAUJEA010000004.1"/>
</dbReference>
<proteinExistence type="predicted"/>
<sequence>MDKELLKKFIQGKCTREESQNVMSWFDTQGEEKFLELVENDWHSWEEETSEEGNQLKHILGKIHTRISEKELNLVHKEKQIPNTRTTYKPYSYRKYSLAAVISLLLIAGVAFVIQFSNTPKVEKKVELKRKKIPLGQKATIYLSDGTKVMLNAGSSISYPEKFSKTSREVSLEGEAFFEVVEDKIRPFSVISGDITTTALGTSFNVNAYQENDHIEVALASGKVLIKDNNKEVKRTVLAPGELLNLDLNTGNSNKENFNVKEKLGWTESLLYFNDAGAKEVFSTLKRWYGVEFTFNREMTEKWKYSGEFKNKSLETVLKGISYVKDFDFVFRDGKHIDVYFK</sequence>
<keyword evidence="1" id="KW-0472">Membrane</keyword>
<gene>
    <name evidence="4" type="ORF">QQ008_12385</name>
</gene>
<dbReference type="Pfam" id="PF16344">
    <property type="entry name" value="FecR_C"/>
    <property type="match status" value="1"/>
</dbReference>
<dbReference type="PANTHER" id="PTHR30273">
    <property type="entry name" value="PERIPLASMIC SIGNAL SENSOR AND SIGMA FACTOR ACTIVATOR FECR-RELATED"/>
    <property type="match status" value="1"/>
</dbReference>
<evidence type="ECO:0000259" key="3">
    <source>
        <dbReference type="Pfam" id="PF16344"/>
    </source>
</evidence>
<keyword evidence="1" id="KW-0812">Transmembrane</keyword>
<dbReference type="EMBL" id="JAUJEA010000004">
    <property type="protein sequence ID" value="MDN5202173.1"/>
    <property type="molecule type" value="Genomic_DNA"/>
</dbReference>
<evidence type="ECO:0000313" key="4">
    <source>
        <dbReference type="EMBL" id="MDN5202173.1"/>
    </source>
</evidence>
<dbReference type="PIRSF" id="PIRSF018266">
    <property type="entry name" value="FecR"/>
    <property type="match status" value="1"/>
</dbReference>
<evidence type="ECO:0000313" key="5">
    <source>
        <dbReference type="Proteomes" id="UP001172082"/>
    </source>
</evidence>
<dbReference type="InterPro" id="IPR032508">
    <property type="entry name" value="FecR_C"/>
</dbReference>
<reference evidence="4" key="1">
    <citation type="submission" date="2023-06" db="EMBL/GenBank/DDBJ databases">
        <title>Genomic of Parafulvivirga corallium.</title>
        <authorList>
            <person name="Wang G."/>
        </authorList>
    </citation>
    <scope>NUCLEOTIDE SEQUENCE</scope>
    <source>
        <strain evidence="4">BMA10</strain>
    </source>
</reference>
<dbReference type="InterPro" id="IPR006860">
    <property type="entry name" value="FecR"/>
</dbReference>
<accession>A0ABT8KR80</accession>
<evidence type="ECO:0000259" key="2">
    <source>
        <dbReference type="Pfam" id="PF04773"/>
    </source>
</evidence>
<keyword evidence="1" id="KW-1133">Transmembrane helix</keyword>
<dbReference type="PANTHER" id="PTHR30273:SF2">
    <property type="entry name" value="PROTEIN FECR"/>
    <property type="match status" value="1"/>
</dbReference>
<dbReference type="Gene3D" id="2.60.120.1440">
    <property type="match status" value="1"/>
</dbReference>
<comment type="caution">
    <text evidence="4">The sequence shown here is derived from an EMBL/GenBank/DDBJ whole genome shotgun (WGS) entry which is preliminary data.</text>
</comment>
<organism evidence="4 5">
    <name type="scientific">Splendidivirga corallicola</name>
    <dbReference type="NCBI Taxonomy" id="3051826"/>
    <lineage>
        <taxon>Bacteria</taxon>
        <taxon>Pseudomonadati</taxon>
        <taxon>Bacteroidota</taxon>
        <taxon>Cytophagia</taxon>
        <taxon>Cytophagales</taxon>
        <taxon>Splendidivirgaceae</taxon>
        <taxon>Splendidivirga</taxon>
    </lineage>
</organism>
<dbReference type="InterPro" id="IPR012373">
    <property type="entry name" value="Ferrdict_sens_TM"/>
</dbReference>
<dbReference type="Gene3D" id="3.55.50.30">
    <property type="match status" value="1"/>
</dbReference>